<feature type="region of interest" description="Disordered" evidence="1">
    <location>
        <begin position="1"/>
        <end position="45"/>
    </location>
</feature>
<proteinExistence type="predicted"/>
<accession>A0A218WSY2</accession>
<organism evidence="2 3">
    <name type="scientific">Punica granatum</name>
    <name type="common">Pomegranate</name>
    <dbReference type="NCBI Taxonomy" id="22663"/>
    <lineage>
        <taxon>Eukaryota</taxon>
        <taxon>Viridiplantae</taxon>
        <taxon>Streptophyta</taxon>
        <taxon>Embryophyta</taxon>
        <taxon>Tracheophyta</taxon>
        <taxon>Spermatophyta</taxon>
        <taxon>Magnoliopsida</taxon>
        <taxon>eudicotyledons</taxon>
        <taxon>Gunneridae</taxon>
        <taxon>Pentapetalae</taxon>
        <taxon>rosids</taxon>
        <taxon>malvids</taxon>
        <taxon>Myrtales</taxon>
        <taxon>Lythraceae</taxon>
        <taxon>Punica</taxon>
    </lineage>
</organism>
<dbReference type="Proteomes" id="UP000197138">
    <property type="component" value="Unassembled WGS sequence"/>
</dbReference>
<reference evidence="3" key="1">
    <citation type="journal article" date="2017" name="Plant J.">
        <title>The pomegranate (Punica granatum L.) genome and the genomics of punicalagin biosynthesis.</title>
        <authorList>
            <person name="Qin G."/>
            <person name="Xu C."/>
            <person name="Ming R."/>
            <person name="Tang H."/>
            <person name="Guyot R."/>
            <person name="Kramer E.M."/>
            <person name="Hu Y."/>
            <person name="Yi X."/>
            <person name="Qi Y."/>
            <person name="Xu X."/>
            <person name="Gao Z."/>
            <person name="Pan H."/>
            <person name="Jian J."/>
            <person name="Tian Y."/>
            <person name="Yue Z."/>
            <person name="Xu Y."/>
        </authorList>
    </citation>
    <scope>NUCLEOTIDE SEQUENCE [LARGE SCALE GENOMIC DNA]</scope>
    <source>
        <strain evidence="3">cv. Dabenzi</strain>
    </source>
</reference>
<dbReference type="AlphaFoldDB" id="A0A218WSY2"/>
<dbReference type="EMBL" id="MTKT01003240">
    <property type="protein sequence ID" value="OWM75753.1"/>
    <property type="molecule type" value="Genomic_DNA"/>
</dbReference>
<protein>
    <submittedName>
        <fullName evidence="2">Uncharacterized protein</fullName>
    </submittedName>
</protein>
<sequence>MAKFNAVQKRRRALIADMKRAHRGEPSTGKLKTKPQPLSVSGKRKQKLLKKWRRVSTVLFVTLPPSHIDGLG</sequence>
<dbReference type="PANTHER" id="PTHR36709:SF1">
    <property type="entry name" value="OS02G0604100 PROTEIN"/>
    <property type="match status" value="1"/>
</dbReference>
<comment type="caution">
    <text evidence="2">The sequence shown here is derived from an EMBL/GenBank/DDBJ whole genome shotgun (WGS) entry which is preliminary data.</text>
</comment>
<name>A0A218WSY2_PUNGR</name>
<evidence type="ECO:0000256" key="1">
    <source>
        <dbReference type="SAM" id="MobiDB-lite"/>
    </source>
</evidence>
<gene>
    <name evidence="2" type="ORF">CDL15_Pgr021918</name>
</gene>
<dbReference type="PANTHER" id="PTHR36709">
    <property type="entry name" value="OS02G0604100 PROTEIN"/>
    <property type="match status" value="1"/>
</dbReference>
<evidence type="ECO:0000313" key="2">
    <source>
        <dbReference type="EMBL" id="OWM75753.1"/>
    </source>
</evidence>
<evidence type="ECO:0000313" key="3">
    <source>
        <dbReference type="Proteomes" id="UP000197138"/>
    </source>
</evidence>